<dbReference type="EMBL" id="JABRWQ010000002">
    <property type="protein sequence ID" value="NRD22581.1"/>
    <property type="molecule type" value="Genomic_DNA"/>
</dbReference>
<dbReference type="RefSeq" id="WP_173300252.1">
    <property type="nucleotide sequence ID" value="NZ_JABRWQ010000002.1"/>
</dbReference>
<feature type="region of interest" description="Disordered" evidence="1">
    <location>
        <begin position="163"/>
        <end position="227"/>
    </location>
</feature>
<keyword evidence="3" id="KW-1185">Reference proteome</keyword>
<dbReference type="InterPro" id="IPR028974">
    <property type="entry name" value="TSP_type-3_rpt"/>
</dbReference>
<sequence length="341" mass="38729">MKRYNFTNLLFLFKIESMIRRFFIIFCLVFLTTCDDGDILSIDLDFEGELERCENDIDSYVIYDTRENPNEALLLIIERDDTNELLFTKPTMVGSPTELTITDGGDTQFIYRSYSRAIESGELCEVIPPDDLVVIENYPAPSGTVKVTATVVDDDNDGIPNEYEGIAGEPDENGIYNQSQDWDEDGIPDYLDQDDDNDNVLTIYEIDNSDGDDDPTTNPLDTDGDGDYDYLDEDDDGDGVDTRLEDLSEDGKDPRNLANKITDTLGIDVYRYLYNYNDGVINANEEFDDTGFIYNIYTRSVTTSFIIENAGFTIISTDYIDFGDFENSFDITNEPEDEDED</sequence>
<evidence type="ECO:0000256" key="1">
    <source>
        <dbReference type="SAM" id="MobiDB-lite"/>
    </source>
</evidence>
<evidence type="ECO:0000313" key="2">
    <source>
        <dbReference type="EMBL" id="NRD22581.1"/>
    </source>
</evidence>
<proteinExistence type="predicted"/>
<comment type="caution">
    <text evidence="2">The sequence shown here is derived from an EMBL/GenBank/DDBJ whole genome shotgun (WGS) entry which is preliminary data.</text>
</comment>
<organism evidence="2 3">
    <name type="scientific">Winogradskyella litoriviva</name>
    <dbReference type="NCBI Taxonomy" id="1220182"/>
    <lineage>
        <taxon>Bacteria</taxon>
        <taxon>Pseudomonadati</taxon>
        <taxon>Bacteroidota</taxon>
        <taxon>Flavobacteriia</taxon>
        <taxon>Flavobacteriales</taxon>
        <taxon>Flavobacteriaceae</taxon>
        <taxon>Winogradskyella</taxon>
    </lineage>
</organism>
<protein>
    <recommendedName>
        <fullName evidence="4">Calcium-binding protein</fullName>
    </recommendedName>
</protein>
<dbReference type="Gene3D" id="4.10.1080.10">
    <property type="entry name" value="TSP type-3 repeat"/>
    <property type="match status" value="1"/>
</dbReference>
<gene>
    <name evidence="2" type="ORF">HNV10_04975</name>
</gene>
<evidence type="ECO:0000313" key="3">
    <source>
        <dbReference type="Proteomes" id="UP000805085"/>
    </source>
</evidence>
<dbReference type="Proteomes" id="UP000805085">
    <property type="component" value="Unassembled WGS sequence"/>
</dbReference>
<accession>A0ABX2E3P1</accession>
<feature type="compositionally biased region" description="Acidic residues" evidence="1">
    <location>
        <begin position="181"/>
        <end position="198"/>
    </location>
</feature>
<reference evidence="2 3" key="1">
    <citation type="journal article" date="2015" name="Int. J. Syst. Evol. Microbiol.">
        <title>Winogradskyella litoriviva sp. nov., isolated from coastal seawater.</title>
        <authorList>
            <person name="Nedashkovskaya O.I."/>
            <person name="Kukhlevskiy A.D."/>
            <person name="Zhukova N.V."/>
            <person name="Kim S.J."/>
            <person name="Rhee S.K."/>
            <person name="Mikhailov V.V."/>
        </authorList>
    </citation>
    <scope>NUCLEOTIDE SEQUENCE [LARGE SCALE GENOMIC DNA]</scope>
    <source>
        <strain evidence="2 3">KMM6491</strain>
    </source>
</reference>
<name>A0ABX2E3P1_9FLAO</name>
<evidence type="ECO:0008006" key="4">
    <source>
        <dbReference type="Google" id="ProtNLM"/>
    </source>
</evidence>